<dbReference type="Pfam" id="PF00326">
    <property type="entry name" value="Peptidase_S9"/>
    <property type="match status" value="1"/>
</dbReference>
<evidence type="ECO:0000256" key="1">
    <source>
        <dbReference type="ARBA" id="ARBA00022729"/>
    </source>
</evidence>
<dbReference type="GO" id="GO:0006508">
    <property type="term" value="P:proteolysis"/>
    <property type="evidence" value="ECO:0007669"/>
    <property type="project" value="InterPro"/>
</dbReference>
<dbReference type="PANTHER" id="PTHR43037:SF4">
    <property type="entry name" value="PEPTIDASE S9 PROLYL OLIGOPEPTIDASE CATALYTIC DOMAIN-CONTAINING PROTEIN"/>
    <property type="match status" value="1"/>
</dbReference>
<dbReference type="GO" id="GO:0008236">
    <property type="term" value="F:serine-type peptidase activity"/>
    <property type="evidence" value="ECO:0007669"/>
    <property type="project" value="InterPro"/>
</dbReference>
<sequence>MLSRGWQYFTQYAGAVQTFLGESSAPCSDVSFAPQWQVLGPFQIGTREAVWGADPLELYGGFRALEYSQNATYRSSLAFNGTVNWSHVQADLGWALNDCNPIAELIIGFPDVDWSFLQDVYGWSAMQWQGWARGEIRVDSTESKVFSLYLENIIEIWVDGQHYFGGDFYGFHRAPVTIRLEPGKHRIDVRLVRDVRAMGGVGRPDIKVSLELQESDGLLQPPQRSGQSNGEVLLADVAGEINGPLNSPYGSATVRNDAQRDIHVVSMRTDPKSCESELIGAPIKLVPGQSRPLAFRISCVPPVTGQGAVPIEFDYQIESEIDVRSVTFYTSTVARSFHDAQKITYMHPGGIVSYALLRPPHPSACPERRNESLPILLQLHGAGVDADSDMVRHQLDDVPHLCAWVLFPTGVTQWSGDDWHNWGFADVEAAVAAIPDWIERVQWKGPGVDINRWMVSGHSNGGQGTWYTVTHHPDKVFAAVAASGYSSIQNYVPYTFWGIADPGRTAVVQAALNSYRHELLLENVKDIPLLMQHGGNDDNVPAYHARLLNQKLEQVGVESTLVEVPNEPHWWDGIMTTKTMANFYNKHLEAKPSGDVPFNIKTFTVVSANNGDSGPKNGVQILTLKVPGQIGKVHITFDPVALTCTFYTSNVQSLSMPPWMRECEFVFVDGQHMNALEDSSQDLRISNEGGKWQSTGYLPPLTVRKGRQLGTIDSILRTEGVFQIVPHSKKVGRVAVQISRNLFQYFAADAVITEDYEDAKQQTKSNVISIAIGADLPRVFRGNHAFEIIGDQLQIEDHEGQLRRFPSRPNGLAAVFLRPLLGERLELIVWAADIESLDIAARLVPLMTGAGLPDFIVADKSMLGKGIEGTLAMGFLDGRWKVSRNSFFA</sequence>
<dbReference type="EMBL" id="CP138591">
    <property type="protein sequence ID" value="WPH04227.1"/>
    <property type="molecule type" value="Genomic_DNA"/>
</dbReference>
<feature type="domain" description="Peptidase S9 prolyl oligopeptidase catalytic" evidence="2">
    <location>
        <begin position="415"/>
        <end position="588"/>
    </location>
</feature>
<organism evidence="3 4">
    <name type="scientific">Acrodontium crateriforme</name>
    <dbReference type="NCBI Taxonomy" id="150365"/>
    <lineage>
        <taxon>Eukaryota</taxon>
        <taxon>Fungi</taxon>
        <taxon>Dikarya</taxon>
        <taxon>Ascomycota</taxon>
        <taxon>Pezizomycotina</taxon>
        <taxon>Dothideomycetes</taxon>
        <taxon>Dothideomycetidae</taxon>
        <taxon>Mycosphaerellales</taxon>
        <taxon>Teratosphaeriaceae</taxon>
        <taxon>Acrodontium</taxon>
    </lineage>
</organism>
<protein>
    <recommendedName>
        <fullName evidence="2">Peptidase S9 prolyl oligopeptidase catalytic domain-containing protein</fullName>
    </recommendedName>
</protein>
<evidence type="ECO:0000313" key="4">
    <source>
        <dbReference type="Proteomes" id="UP001303373"/>
    </source>
</evidence>
<dbReference type="Gene3D" id="3.40.50.1820">
    <property type="entry name" value="alpha/beta hydrolase"/>
    <property type="match status" value="1"/>
</dbReference>
<name>A0AAQ3M959_9PEZI</name>
<dbReference type="AlphaFoldDB" id="A0AAQ3M959"/>
<evidence type="ECO:0000313" key="3">
    <source>
        <dbReference type="EMBL" id="WPH04227.1"/>
    </source>
</evidence>
<dbReference type="PANTHER" id="PTHR43037">
    <property type="entry name" value="UNNAMED PRODUCT-RELATED"/>
    <property type="match status" value="1"/>
</dbReference>
<gene>
    <name evidence="3" type="ORF">R9X50_00711600</name>
</gene>
<reference evidence="3 4" key="1">
    <citation type="submission" date="2023-11" db="EMBL/GenBank/DDBJ databases">
        <title>An acidophilic fungus is an integral part of prey digestion in a carnivorous sundew plant.</title>
        <authorList>
            <person name="Tsai I.J."/>
        </authorList>
    </citation>
    <scope>NUCLEOTIDE SEQUENCE [LARGE SCALE GENOMIC DNA]</scope>
    <source>
        <strain evidence="3">169a</strain>
    </source>
</reference>
<keyword evidence="1" id="KW-0732">Signal</keyword>
<dbReference type="SUPFAM" id="SSF53474">
    <property type="entry name" value="alpha/beta-Hydrolases"/>
    <property type="match status" value="1"/>
</dbReference>
<keyword evidence="4" id="KW-1185">Reference proteome</keyword>
<accession>A0AAQ3M959</accession>
<dbReference type="InterPro" id="IPR029058">
    <property type="entry name" value="AB_hydrolase_fold"/>
</dbReference>
<dbReference type="InterPro" id="IPR001375">
    <property type="entry name" value="Peptidase_S9_cat"/>
</dbReference>
<dbReference type="InterPro" id="IPR050955">
    <property type="entry name" value="Plant_Biomass_Hydrol_Est"/>
</dbReference>
<dbReference type="Proteomes" id="UP001303373">
    <property type="component" value="Chromosome 12"/>
</dbReference>
<proteinExistence type="predicted"/>
<evidence type="ECO:0000259" key="2">
    <source>
        <dbReference type="Pfam" id="PF00326"/>
    </source>
</evidence>